<dbReference type="GO" id="GO:0004364">
    <property type="term" value="F:glutathione transferase activity"/>
    <property type="evidence" value="ECO:0007669"/>
    <property type="project" value="TreeGrafter"/>
</dbReference>
<accession>A0A6P4IW87</accession>
<dbReference type="PANTHER" id="PTHR43969:SF3">
    <property type="entry name" value="GLUTATHIONE S TRANSFERASE E11, ISOFORM A-RELATED"/>
    <property type="match status" value="1"/>
</dbReference>
<evidence type="ECO:0000313" key="3">
    <source>
        <dbReference type="Proteomes" id="UP001652661"/>
    </source>
</evidence>
<gene>
    <name evidence="4" type="primary">GstE12</name>
</gene>
<dbReference type="SFLD" id="SFLDG01153">
    <property type="entry name" value="Main.4:_Theta-like"/>
    <property type="match status" value="1"/>
</dbReference>
<dbReference type="InterPro" id="IPR004045">
    <property type="entry name" value="Glutathione_S-Trfase_N"/>
</dbReference>
<evidence type="ECO:0000259" key="1">
    <source>
        <dbReference type="PROSITE" id="PS50404"/>
    </source>
</evidence>
<dbReference type="SUPFAM" id="SSF52833">
    <property type="entry name" value="Thioredoxin-like"/>
    <property type="match status" value="1"/>
</dbReference>
<dbReference type="PROSITE" id="PS50404">
    <property type="entry name" value="GST_NTER"/>
    <property type="match status" value="1"/>
</dbReference>
<feature type="domain" description="GST C-terminal" evidence="2">
    <location>
        <begin position="128"/>
        <end position="251"/>
    </location>
</feature>
<dbReference type="InterPro" id="IPR010987">
    <property type="entry name" value="Glutathione-S-Trfase_C-like"/>
</dbReference>
<dbReference type="GeneID" id="108078338"/>
<sequence length="261" mass="29087">MCACGQSQTKANVAVLGFISVCEFVASGHRKLSRDSSTMSKPALYYATLSPPSRAVLLTAKAIGLDLELRPINLLKGEHLTPEFLKLNPQHTIPTLIDGEATIIDSHAICSYLVEKYGKEQQQLYPKDLVQRANVDARLHLDSGHLFARLRFLYEPILYNGSTDCSIDKIAYVQKCWEILEGFLKDQPYLCGSELTIADFCAVATVTSVNEVAIIDEFKFPKLNAWLKRLAELPYYQEVNGEGADELKAIFKAKLAENRGK</sequence>
<feature type="domain" description="GST N-terminal" evidence="1">
    <location>
        <begin position="40"/>
        <end position="121"/>
    </location>
</feature>
<dbReference type="Gene3D" id="1.20.1050.10">
    <property type="match status" value="1"/>
</dbReference>
<dbReference type="SFLD" id="SFLDS00019">
    <property type="entry name" value="Glutathione_Transferase_(cytos"/>
    <property type="match status" value="1"/>
</dbReference>
<dbReference type="Proteomes" id="UP001652661">
    <property type="component" value="Chromosome 2R"/>
</dbReference>
<protein>
    <submittedName>
        <fullName evidence="4">Glutathione S-transferase 1</fullName>
    </submittedName>
</protein>
<dbReference type="PROSITE" id="PS50405">
    <property type="entry name" value="GST_CTER"/>
    <property type="match status" value="1"/>
</dbReference>
<dbReference type="RefSeq" id="XP_017027629.2">
    <property type="nucleotide sequence ID" value="XM_017172140.3"/>
</dbReference>
<dbReference type="CDD" id="cd03045">
    <property type="entry name" value="GST_N_Delta_Epsilon"/>
    <property type="match status" value="1"/>
</dbReference>
<name>A0A6P4IW87_DROKI</name>
<dbReference type="OrthoDB" id="2309723at2759"/>
<dbReference type="SFLD" id="SFLDG00358">
    <property type="entry name" value="Main_(cytGST)"/>
    <property type="match status" value="1"/>
</dbReference>
<evidence type="ECO:0000259" key="2">
    <source>
        <dbReference type="PROSITE" id="PS50405"/>
    </source>
</evidence>
<dbReference type="InterPro" id="IPR004046">
    <property type="entry name" value="GST_C"/>
</dbReference>
<dbReference type="Gene3D" id="3.40.30.10">
    <property type="entry name" value="Glutaredoxin"/>
    <property type="match status" value="1"/>
</dbReference>
<dbReference type="Pfam" id="PF13417">
    <property type="entry name" value="GST_N_3"/>
    <property type="match status" value="1"/>
</dbReference>
<reference evidence="3" key="1">
    <citation type="submission" date="2025-05" db="UniProtKB">
        <authorList>
            <consortium name="RefSeq"/>
        </authorList>
    </citation>
    <scope>NUCLEOTIDE SEQUENCE [LARGE SCALE GENOMIC DNA]</scope>
    <source>
        <strain evidence="3">14028-0561.14</strain>
    </source>
</reference>
<dbReference type="InterPro" id="IPR036249">
    <property type="entry name" value="Thioredoxin-like_sf"/>
</dbReference>
<dbReference type="PANTHER" id="PTHR43969">
    <property type="entry name" value="GLUTATHIONE S TRANSFERASE D10, ISOFORM A-RELATED"/>
    <property type="match status" value="1"/>
</dbReference>
<dbReference type="CDD" id="cd03177">
    <property type="entry name" value="GST_C_Delta_Epsilon"/>
    <property type="match status" value="1"/>
</dbReference>
<evidence type="ECO:0000313" key="4">
    <source>
        <dbReference type="RefSeq" id="XP_017027629.2"/>
    </source>
</evidence>
<reference evidence="4" key="2">
    <citation type="submission" date="2025-08" db="UniProtKB">
        <authorList>
            <consortium name="RefSeq"/>
        </authorList>
    </citation>
    <scope>IDENTIFICATION</scope>
    <source>
        <strain evidence="4">14028-0561.14</strain>
        <tissue evidence="4">Whole fly</tissue>
    </source>
</reference>
<dbReference type="SUPFAM" id="SSF47616">
    <property type="entry name" value="GST C-terminal domain-like"/>
    <property type="match status" value="1"/>
</dbReference>
<organism evidence="3 4">
    <name type="scientific">Drosophila kikkawai</name>
    <name type="common">Fruit fly</name>
    <dbReference type="NCBI Taxonomy" id="30033"/>
    <lineage>
        <taxon>Eukaryota</taxon>
        <taxon>Metazoa</taxon>
        <taxon>Ecdysozoa</taxon>
        <taxon>Arthropoda</taxon>
        <taxon>Hexapoda</taxon>
        <taxon>Insecta</taxon>
        <taxon>Pterygota</taxon>
        <taxon>Neoptera</taxon>
        <taxon>Endopterygota</taxon>
        <taxon>Diptera</taxon>
        <taxon>Brachycera</taxon>
        <taxon>Muscomorpha</taxon>
        <taxon>Ephydroidea</taxon>
        <taxon>Drosophilidae</taxon>
        <taxon>Drosophila</taxon>
        <taxon>Sophophora</taxon>
    </lineage>
</organism>
<dbReference type="InterPro" id="IPR040079">
    <property type="entry name" value="Glutathione_S-Trfase"/>
</dbReference>
<proteinExistence type="predicted"/>
<keyword evidence="3" id="KW-1185">Reference proteome</keyword>
<dbReference type="AlphaFoldDB" id="A0A6P4IW87"/>
<dbReference type="InterPro" id="IPR036282">
    <property type="entry name" value="Glutathione-S-Trfase_C_sf"/>
</dbReference>
<dbReference type="GO" id="GO:0006749">
    <property type="term" value="P:glutathione metabolic process"/>
    <property type="evidence" value="ECO:0007669"/>
    <property type="project" value="TreeGrafter"/>
</dbReference>
<dbReference type="Pfam" id="PF00043">
    <property type="entry name" value="GST_C"/>
    <property type="match status" value="1"/>
</dbReference>